<protein>
    <submittedName>
        <fullName evidence="1">Uncharacterized protein</fullName>
    </submittedName>
</protein>
<name>A0ABC8S0U7_9AQUA</name>
<evidence type="ECO:0000313" key="1">
    <source>
        <dbReference type="EMBL" id="CAK9150854.1"/>
    </source>
</evidence>
<sequence length="105" mass="11424">AKQSWSEVISVRNGVDRCRLSSTRFVPPPLSFQGPKISCDEAFKDKRAAIGIILWDTNDCMVDGIGKKIPAVSSLFCRGGSSKRNLFTCSCISPPDLHSGPVVLR</sequence>
<evidence type="ECO:0000313" key="2">
    <source>
        <dbReference type="Proteomes" id="UP001642360"/>
    </source>
</evidence>
<organism evidence="1 2">
    <name type="scientific">Ilex paraguariensis</name>
    <name type="common">yerba mate</name>
    <dbReference type="NCBI Taxonomy" id="185542"/>
    <lineage>
        <taxon>Eukaryota</taxon>
        <taxon>Viridiplantae</taxon>
        <taxon>Streptophyta</taxon>
        <taxon>Embryophyta</taxon>
        <taxon>Tracheophyta</taxon>
        <taxon>Spermatophyta</taxon>
        <taxon>Magnoliopsida</taxon>
        <taxon>eudicotyledons</taxon>
        <taxon>Gunneridae</taxon>
        <taxon>Pentapetalae</taxon>
        <taxon>asterids</taxon>
        <taxon>campanulids</taxon>
        <taxon>Aquifoliales</taxon>
        <taxon>Aquifoliaceae</taxon>
        <taxon>Ilex</taxon>
    </lineage>
</organism>
<accession>A0ABC8S0U7</accession>
<dbReference type="AlphaFoldDB" id="A0ABC8S0U7"/>
<feature type="non-terminal residue" evidence="1">
    <location>
        <position position="1"/>
    </location>
</feature>
<dbReference type="EMBL" id="CAUOFW020002059">
    <property type="protein sequence ID" value="CAK9150854.1"/>
    <property type="molecule type" value="Genomic_DNA"/>
</dbReference>
<gene>
    <name evidence="1" type="ORF">ILEXP_LOCUS19005</name>
</gene>
<keyword evidence="2" id="KW-1185">Reference proteome</keyword>
<proteinExistence type="predicted"/>
<reference evidence="1 2" key="1">
    <citation type="submission" date="2024-02" db="EMBL/GenBank/DDBJ databases">
        <authorList>
            <person name="Vignale AGUSTIN F."/>
            <person name="Sosa J E."/>
            <person name="Modenutti C."/>
        </authorList>
    </citation>
    <scope>NUCLEOTIDE SEQUENCE [LARGE SCALE GENOMIC DNA]</scope>
</reference>
<dbReference type="Proteomes" id="UP001642360">
    <property type="component" value="Unassembled WGS sequence"/>
</dbReference>
<comment type="caution">
    <text evidence="1">The sequence shown here is derived from an EMBL/GenBank/DDBJ whole genome shotgun (WGS) entry which is preliminary data.</text>
</comment>